<dbReference type="Proteomes" id="UP000054549">
    <property type="component" value="Unassembled WGS sequence"/>
</dbReference>
<dbReference type="HOGENOM" id="CLU_078842_0_0_1"/>
<proteinExistence type="predicted"/>
<evidence type="ECO:0000313" key="2">
    <source>
        <dbReference type="EMBL" id="KIL64965.1"/>
    </source>
</evidence>
<accession>A0A0C2SP02</accession>
<dbReference type="OrthoDB" id="2520628at2759"/>
<feature type="transmembrane region" description="Helical" evidence="1">
    <location>
        <begin position="202"/>
        <end position="223"/>
    </location>
</feature>
<protein>
    <submittedName>
        <fullName evidence="2">Uncharacterized protein</fullName>
    </submittedName>
</protein>
<evidence type="ECO:0000313" key="3">
    <source>
        <dbReference type="Proteomes" id="UP000054549"/>
    </source>
</evidence>
<reference evidence="2 3" key="1">
    <citation type="submission" date="2014-04" db="EMBL/GenBank/DDBJ databases">
        <title>Evolutionary Origins and Diversification of the Mycorrhizal Mutualists.</title>
        <authorList>
            <consortium name="DOE Joint Genome Institute"/>
            <consortium name="Mycorrhizal Genomics Consortium"/>
            <person name="Kohler A."/>
            <person name="Kuo A."/>
            <person name="Nagy L.G."/>
            <person name="Floudas D."/>
            <person name="Copeland A."/>
            <person name="Barry K.W."/>
            <person name="Cichocki N."/>
            <person name="Veneault-Fourrey C."/>
            <person name="LaButti K."/>
            <person name="Lindquist E.A."/>
            <person name="Lipzen A."/>
            <person name="Lundell T."/>
            <person name="Morin E."/>
            <person name="Murat C."/>
            <person name="Riley R."/>
            <person name="Ohm R."/>
            <person name="Sun H."/>
            <person name="Tunlid A."/>
            <person name="Henrissat B."/>
            <person name="Grigoriev I.V."/>
            <person name="Hibbett D.S."/>
            <person name="Martin F."/>
        </authorList>
    </citation>
    <scope>NUCLEOTIDE SEQUENCE [LARGE SCALE GENOMIC DNA]</scope>
    <source>
        <strain evidence="2 3">Koide BX008</strain>
    </source>
</reference>
<keyword evidence="1" id="KW-1133">Transmembrane helix</keyword>
<dbReference type="AlphaFoldDB" id="A0A0C2SP02"/>
<feature type="transmembrane region" description="Helical" evidence="1">
    <location>
        <begin position="67"/>
        <end position="86"/>
    </location>
</feature>
<feature type="transmembrane region" description="Helical" evidence="1">
    <location>
        <begin position="243"/>
        <end position="264"/>
    </location>
</feature>
<sequence>MVFQTQFASVLRVFADSLLFLSSTKIHDIWYPYTLAATLHAARISVVYQHNVRKAGHAKSLSWPTYLAGYLVMCWAGNLLSHLLIGLPPPTFYSVHPYINYISTHLFFTALFNNYPELLIDARILDTLLFPLDALLKTNAITASIGLVTTSAGVNPLYANSPLTHMLLGAIASAGGALTAATFKTWTPEWSFGTPPVLKQGVGVWGTLDVWGGALVSLIYGVATSHPAFSTFTDSLGFAPGTIVLSPLGAKALGAVVLTFLYGSRVFFVHWTNRPEQARIAKVKAN</sequence>
<gene>
    <name evidence="2" type="ORF">M378DRAFT_77505</name>
</gene>
<name>A0A0C2SP02_AMAMK</name>
<organism evidence="2 3">
    <name type="scientific">Amanita muscaria (strain Koide BX008)</name>
    <dbReference type="NCBI Taxonomy" id="946122"/>
    <lineage>
        <taxon>Eukaryota</taxon>
        <taxon>Fungi</taxon>
        <taxon>Dikarya</taxon>
        <taxon>Basidiomycota</taxon>
        <taxon>Agaricomycotina</taxon>
        <taxon>Agaricomycetes</taxon>
        <taxon>Agaricomycetidae</taxon>
        <taxon>Agaricales</taxon>
        <taxon>Pluteineae</taxon>
        <taxon>Amanitaceae</taxon>
        <taxon>Amanita</taxon>
    </lineage>
</organism>
<feature type="transmembrane region" description="Helical" evidence="1">
    <location>
        <begin position="162"/>
        <end position="181"/>
    </location>
</feature>
<keyword evidence="1" id="KW-0472">Membrane</keyword>
<dbReference type="EMBL" id="KN818245">
    <property type="protein sequence ID" value="KIL64965.1"/>
    <property type="molecule type" value="Genomic_DNA"/>
</dbReference>
<dbReference type="InParanoid" id="A0A0C2SP02"/>
<keyword evidence="1" id="KW-0812">Transmembrane</keyword>
<evidence type="ECO:0000256" key="1">
    <source>
        <dbReference type="SAM" id="Phobius"/>
    </source>
</evidence>
<keyword evidence="3" id="KW-1185">Reference proteome</keyword>